<gene>
    <name evidence="3" type="ORF">U0070_003275</name>
</gene>
<protein>
    <submittedName>
        <fullName evidence="3">Uncharacterized protein</fullName>
    </submittedName>
</protein>
<name>A0AAW0H1U9_MYOGA</name>
<accession>A0AAW0H1U9</accession>
<comment type="caution">
    <text evidence="3">The sequence shown here is derived from an EMBL/GenBank/DDBJ whole genome shotgun (WGS) entry which is preliminary data.</text>
</comment>
<keyword evidence="2" id="KW-0175">Coiled coil</keyword>
<reference evidence="3 4" key="1">
    <citation type="journal article" date="2023" name="bioRxiv">
        <title>Conserved and derived expression patterns and positive selection on dental genes reveal complex evolutionary context of ever-growing rodent molars.</title>
        <authorList>
            <person name="Calamari Z.T."/>
            <person name="Song A."/>
            <person name="Cohen E."/>
            <person name="Akter M."/>
            <person name="Roy R.D."/>
            <person name="Hallikas O."/>
            <person name="Christensen M.M."/>
            <person name="Li P."/>
            <person name="Marangoni P."/>
            <person name="Jernvall J."/>
            <person name="Klein O.D."/>
        </authorList>
    </citation>
    <scope>NUCLEOTIDE SEQUENCE [LARGE SCALE GENOMIC DNA]</scope>
    <source>
        <strain evidence="3">V071</strain>
    </source>
</reference>
<comment type="similarity">
    <text evidence="1">Belongs to the apolipoprotein L family.</text>
</comment>
<sequence length="69" mass="7604">MKPAAGVPPVQVSLLRDVDSLAKKSKHLYEGAQSESAEALRELAEELEEKMGKLAKFYTTLITYQLIAP</sequence>
<dbReference type="GO" id="GO:0006869">
    <property type="term" value="P:lipid transport"/>
    <property type="evidence" value="ECO:0007669"/>
    <property type="project" value="InterPro"/>
</dbReference>
<keyword evidence="4" id="KW-1185">Reference proteome</keyword>
<evidence type="ECO:0000313" key="4">
    <source>
        <dbReference type="Proteomes" id="UP001488838"/>
    </source>
</evidence>
<dbReference type="GO" id="GO:0008289">
    <property type="term" value="F:lipid binding"/>
    <property type="evidence" value="ECO:0007669"/>
    <property type="project" value="InterPro"/>
</dbReference>
<dbReference type="EMBL" id="JBBHLL010001967">
    <property type="protein sequence ID" value="KAK7795644.1"/>
    <property type="molecule type" value="Genomic_DNA"/>
</dbReference>
<dbReference type="GO" id="GO:0042157">
    <property type="term" value="P:lipoprotein metabolic process"/>
    <property type="evidence" value="ECO:0007669"/>
    <property type="project" value="InterPro"/>
</dbReference>
<dbReference type="Pfam" id="PF05461">
    <property type="entry name" value="ApoL"/>
    <property type="match status" value="1"/>
</dbReference>
<evidence type="ECO:0000256" key="1">
    <source>
        <dbReference type="ARBA" id="ARBA00010090"/>
    </source>
</evidence>
<dbReference type="GO" id="GO:0005576">
    <property type="term" value="C:extracellular region"/>
    <property type="evidence" value="ECO:0007669"/>
    <property type="project" value="InterPro"/>
</dbReference>
<dbReference type="AlphaFoldDB" id="A0AAW0H1U9"/>
<dbReference type="Proteomes" id="UP001488838">
    <property type="component" value="Unassembled WGS sequence"/>
</dbReference>
<proteinExistence type="inferred from homology"/>
<organism evidence="3 4">
    <name type="scientific">Myodes glareolus</name>
    <name type="common">Bank vole</name>
    <name type="synonym">Clethrionomys glareolus</name>
    <dbReference type="NCBI Taxonomy" id="447135"/>
    <lineage>
        <taxon>Eukaryota</taxon>
        <taxon>Metazoa</taxon>
        <taxon>Chordata</taxon>
        <taxon>Craniata</taxon>
        <taxon>Vertebrata</taxon>
        <taxon>Euteleostomi</taxon>
        <taxon>Mammalia</taxon>
        <taxon>Eutheria</taxon>
        <taxon>Euarchontoglires</taxon>
        <taxon>Glires</taxon>
        <taxon>Rodentia</taxon>
        <taxon>Myomorpha</taxon>
        <taxon>Muroidea</taxon>
        <taxon>Cricetidae</taxon>
        <taxon>Arvicolinae</taxon>
        <taxon>Myodes</taxon>
    </lineage>
</organism>
<feature type="coiled-coil region" evidence="2">
    <location>
        <begin position="29"/>
        <end position="57"/>
    </location>
</feature>
<evidence type="ECO:0000313" key="3">
    <source>
        <dbReference type="EMBL" id="KAK7795644.1"/>
    </source>
</evidence>
<evidence type="ECO:0000256" key="2">
    <source>
        <dbReference type="SAM" id="Coils"/>
    </source>
</evidence>
<dbReference type="InterPro" id="IPR008405">
    <property type="entry name" value="ApoL"/>
</dbReference>